<dbReference type="GO" id="GO:0006355">
    <property type="term" value="P:regulation of DNA-templated transcription"/>
    <property type="evidence" value="ECO:0007669"/>
    <property type="project" value="InterPro"/>
</dbReference>
<dbReference type="HOGENOM" id="CLU_046484_7_0_9"/>
<evidence type="ECO:0000259" key="6">
    <source>
        <dbReference type="PROSITE" id="PS50830"/>
    </source>
</evidence>
<dbReference type="Gene3D" id="3.40.10.10">
    <property type="entry name" value="DNA Methylphosphotriester Repair Domain"/>
    <property type="match status" value="1"/>
</dbReference>
<dbReference type="PANTHER" id="PTHR12302">
    <property type="entry name" value="EBNA2 BINDING PROTEIN P100"/>
    <property type="match status" value="1"/>
</dbReference>
<reference evidence="7 8" key="2">
    <citation type="journal article" date="2008" name="Science">
        <title>Environmental genomics reveals a single-species ecosystem deep within Earth.</title>
        <authorList>
            <person name="Chivian D."/>
            <person name="Brodie E.L."/>
            <person name="Alm E.J."/>
            <person name="Culley D.E."/>
            <person name="Dehal P.S."/>
            <person name="Desantis T.Z."/>
            <person name="Gihring T.M."/>
            <person name="Lapidus A."/>
            <person name="Lin L.H."/>
            <person name="Lowry S.R."/>
            <person name="Moser D.P."/>
            <person name="Richardson P.M."/>
            <person name="Southam G."/>
            <person name="Wanger G."/>
            <person name="Pratt L.M."/>
            <person name="Andersen G.L."/>
            <person name="Hazen T.C."/>
            <person name="Brockman F.J."/>
            <person name="Arkin A.P."/>
            <person name="Onstott T.C."/>
        </authorList>
    </citation>
    <scope>NUCLEOTIDE SEQUENCE [LARGE SCALE GENOMIC DNA]</scope>
    <source>
        <strain evidence="7 8">MP104C</strain>
    </source>
</reference>
<keyword evidence="3" id="KW-0378">Hydrolase</keyword>
<dbReference type="Pfam" id="PF02805">
    <property type="entry name" value="Ada_Zn_binding"/>
    <property type="match status" value="1"/>
</dbReference>
<accession>B1I315</accession>
<evidence type="ECO:0000256" key="2">
    <source>
        <dbReference type="ARBA" id="ARBA00022759"/>
    </source>
</evidence>
<dbReference type="PROSITE" id="PS01123">
    <property type="entry name" value="TNASE_1"/>
    <property type="match status" value="1"/>
</dbReference>
<keyword evidence="2" id="KW-0255">Endonuclease</keyword>
<sequence>MFLACSGCGPPSPEKREQPGEGPVAVRVVRVVDGDTVVVAMPGGAEERLRLIGVDTPEISEPPEPFGLEAAAYSAERLEGRVVFLETDVAPRDRYGRLLGYLWLESPSGHLGEAQLRRNLFNAHLLLDGYAQLMTVPPNVKYADYFREFQREARENGRGLWGAAVDEEDFYVGNSGTRRFHRPDCPSAGQIAPQNRTRFETRTDAFELGYEPCRTCKP</sequence>
<evidence type="ECO:0000256" key="4">
    <source>
        <dbReference type="ARBA" id="ARBA00023159"/>
    </source>
</evidence>
<dbReference type="SUPFAM" id="SSF50199">
    <property type="entry name" value="Staphylococcal nuclease"/>
    <property type="match status" value="1"/>
</dbReference>
<dbReference type="GO" id="GO:0008168">
    <property type="term" value="F:methyltransferase activity"/>
    <property type="evidence" value="ECO:0007669"/>
    <property type="project" value="InterPro"/>
</dbReference>
<dbReference type="SUPFAM" id="SSF57884">
    <property type="entry name" value="Ada DNA repair protein, N-terminal domain (N-Ada 10)"/>
    <property type="match status" value="1"/>
</dbReference>
<feature type="domain" description="TNase-like" evidence="6">
    <location>
        <begin position="22"/>
        <end position="163"/>
    </location>
</feature>
<keyword evidence="1" id="KW-0540">Nuclease</keyword>
<dbReference type="GO" id="GO:0008270">
    <property type="term" value="F:zinc ion binding"/>
    <property type="evidence" value="ECO:0007669"/>
    <property type="project" value="InterPro"/>
</dbReference>
<keyword evidence="4" id="KW-0010">Activator</keyword>
<dbReference type="PROSITE" id="PS50830">
    <property type="entry name" value="TNASE_3"/>
    <property type="match status" value="1"/>
</dbReference>
<reference evidence="8" key="1">
    <citation type="submission" date="2007-10" db="EMBL/GenBank/DDBJ databases">
        <title>Complete sequence of chromosome of Desulforudis audaxviator MP104C.</title>
        <authorList>
            <person name="Copeland A."/>
            <person name="Lucas S."/>
            <person name="Lapidus A."/>
            <person name="Barry K."/>
            <person name="Glavina del Rio T."/>
            <person name="Dalin E."/>
            <person name="Tice H."/>
            <person name="Bruce D."/>
            <person name="Pitluck S."/>
            <person name="Lowry S.R."/>
            <person name="Larimer F."/>
            <person name="Land M.L."/>
            <person name="Hauser L."/>
            <person name="Kyrpides N."/>
            <person name="Ivanova N.N."/>
            <person name="Richardson P."/>
        </authorList>
    </citation>
    <scope>NUCLEOTIDE SEQUENCE [LARGE SCALE GENOMIC DNA]</scope>
    <source>
        <strain evidence="8">MP104C</strain>
    </source>
</reference>
<keyword evidence="8" id="KW-1185">Reference proteome</keyword>
<dbReference type="GO" id="GO:0003677">
    <property type="term" value="F:DNA binding"/>
    <property type="evidence" value="ECO:0007669"/>
    <property type="project" value="InterPro"/>
</dbReference>
<dbReference type="InterPro" id="IPR035451">
    <property type="entry name" value="Ada-like_dom_sf"/>
</dbReference>
<evidence type="ECO:0000256" key="5">
    <source>
        <dbReference type="SAM" id="MobiDB-lite"/>
    </source>
</evidence>
<evidence type="ECO:0000313" key="8">
    <source>
        <dbReference type="Proteomes" id="UP000008544"/>
    </source>
</evidence>
<gene>
    <name evidence="7" type="ordered locus">Daud_0844</name>
</gene>
<dbReference type="EMBL" id="CP000860">
    <property type="protein sequence ID" value="ACA59358.1"/>
    <property type="molecule type" value="Genomic_DNA"/>
</dbReference>
<protein>
    <submittedName>
        <fullName evidence="7">Nuclease (SNase domain protein)</fullName>
    </submittedName>
</protein>
<name>B1I315_DESAP</name>
<dbReference type="Proteomes" id="UP000008544">
    <property type="component" value="Chromosome"/>
</dbReference>
<dbReference type="eggNOG" id="COG2169">
    <property type="taxonomic scope" value="Bacteria"/>
</dbReference>
<dbReference type="GO" id="GO:0016787">
    <property type="term" value="F:hydrolase activity"/>
    <property type="evidence" value="ECO:0007669"/>
    <property type="project" value="UniProtKB-KW"/>
</dbReference>
<dbReference type="GO" id="GO:0004519">
    <property type="term" value="F:endonuclease activity"/>
    <property type="evidence" value="ECO:0007669"/>
    <property type="project" value="UniProtKB-KW"/>
</dbReference>
<dbReference type="KEGG" id="dau:Daud_0844"/>
<dbReference type="InterPro" id="IPR004026">
    <property type="entry name" value="Ada_DNA_repair_Zn-bd"/>
</dbReference>
<dbReference type="SMART" id="SM00318">
    <property type="entry name" value="SNc"/>
    <property type="match status" value="1"/>
</dbReference>
<dbReference type="GO" id="GO:0006281">
    <property type="term" value="P:DNA repair"/>
    <property type="evidence" value="ECO:0007669"/>
    <property type="project" value="InterPro"/>
</dbReference>
<dbReference type="Gene3D" id="2.40.50.90">
    <property type="match status" value="1"/>
</dbReference>
<dbReference type="STRING" id="477974.Daud_0844"/>
<feature type="region of interest" description="Disordered" evidence="5">
    <location>
        <begin position="1"/>
        <end position="22"/>
    </location>
</feature>
<dbReference type="eggNOG" id="COG1525">
    <property type="taxonomic scope" value="Bacteria"/>
</dbReference>
<dbReference type="InterPro" id="IPR002071">
    <property type="entry name" value="Thermonucl_AS"/>
</dbReference>
<evidence type="ECO:0000313" key="7">
    <source>
        <dbReference type="EMBL" id="ACA59358.1"/>
    </source>
</evidence>
<dbReference type="InterPro" id="IPR016071">
    <property type="entry name" value="Staphylococal_nuclease_OB-fold"/>
</dbReference>
<organism evidence="7 8">
    <name type="scientific">Desulforudis audaxviator (strain MP104C)</name>
    <dbReference type="NCBI Taxonomy" id="477974"/>
    <lineage>
        <taxon>Bacteria</taxon>
        <taxon>Bacillati</taxon>
        <taxon>Bacillota</taxon>
        <taxon>Clostridia</taxon>
        <taxon>Thermoanaerobacterales</taxon>
        <taxon>Candidatus Desulforudaceae</taxon>
        <taxon>Candidatus Desulforudis</taxon>
    </lineage>
</organism>
<evidence type="ECO:0000256" key="3">
    <source>
        <dbReference type="ARBA" id="ARBA00022801"/>
    </source>
</evidence>
<dbReference type="AlphaFoldDB" id="B1I315"/>
<dbReference type="Pfam" id="PF00565">
    <property type="entry name" value="SNase"/>
    <property type="match status" value="1"/>
</dbReference>
<evidence type="ECO:0000256" key="1">
    <source>
        <dbReference type="ARBA" id="ARBA00022722"/>
    </source>
</evidence>
<proteinExistence type="predicted"/>
<dbReference type="InterPro" id="IPR035437">
    <property type="entry name" value="SNase_OB-fold_sf"/>
</dbReference>
<dbReference type="PANTHER" id="PTHR12302:SF3">
    <property type="entry name" value="SERINE_THREONINE-PROTEIN KINASE 31"/>
    <property type="match status" value="1"/>
</dbReference>